<keyword evidence="3" id="KW-1003">Cell membrane</keyword>
<dbReference type="InterPro" id="IPR002528">
    <property type="entry name" value="MATE_fam"/>
</dbReference>
<reference evidence="9 10" key="1">
    <citation type="journal article" date="2014" name="PLoS Genet.">
        <title>Phylogenetically driven sequencing of extremely halophilic archaea reveals strategies for static and dynamic osmo-response.</title>
        <authorList>
            <person name="Becker E.A."/>
            <person name="Seitzer P.M."/>
            <person name="Tritt A."/>
            <person name="Larsen D."/>
            <person name="Krusor M."/>
            <person name="Yao A.I."/>
            <person name="Wu D."/>
            <person name="Madern D."/>
            <person name="Eisen J.A."/>
            <person name="Darling A.E."/>
            <person name="Facciotti M.T."/>
        </authorList>
    </citation>
    <scope>NUCLEOTIDE SEQUENCE [LARGE SCALE GENOMIC DNA]</scope>
    <source>
        <strain evidence="9 10">2-9-1</strain>
    </source>
</reference>
<dbReference type="CDD" id="cd13142">
    <property type="entry name" value="MATE_like_12"/>
    <property type="match status" value="1"/>
</dbReference>
<comment type="caution">
    <text evidence="9">The sequence shown here is derived from an EMBL/GenBank/DDBJ whole genome shotgun (WGS) entry which is preliminary data.</text>
</comment>
<evidence type="ECO:0000256" key="1">
    <source>
        <dbReference type="ARBA" id="ARBA00004651"/>
    </source>
</evidence>
<feature type="transmembrane region" description="Helical" evidence="8">
    <location>
        <begin position="411"/>
        <end position="433"/>
    </location>
</feature>
<evidence type="ECO:0000256" key="6">
    <source>
        <dbReference type="ARBA" id="ARBA00023136"/>
    </source>
</evidence>
<proteinExistence type="predicted"/>
<evidence type="ECO:0000313" key="9">
    <source>
        <dbReference type="EMBL" id="ELZ25624.1"/>
    </source>
</evidence>
<dbReference type="eggNOG" id="arCOG01731">
    <property type="taxonomic scope" value="Archaea"/>
</dbReference>
<feature type="compositionally biased region" description="Acidic residues" evidence="7">
    <location>
        <begin position="481"/>
        <end position="491"/>
    </location>
</feature>
<accession>M0CUR6</accession>
<keyword evidence="5 8" id="KW-1133">Transmembrane helix</keyword>
<protein>
    <submittedName>
        <fullName evidence="9">MATE family drug/sodium antiporter</fullName>
    </submittedName>
</protein>
<evidence type="ECO:0000313" key="10">
    <source>
        <dbReference type="Proteomes" id="UP000011626"/>
    </source>
</evidence>
<dbReference type="PATRIC" id="fig|797114.5.peg.1872"/>
<keyword evidence="4 8" id="KW-0812">Transmembrane</keyword>
<dbReference type="OrthoDB" id="214119at2157"/>
<dbReference type="InterPro" id="IPR048279">
    <property type="entry name" value="MdtK-like"/>
</dbReference>
<dbReference type="GO" id="GO:0042910">
    <property type="term" value="F:xenobiotic transmembrane transporter activity"/>
    <property type="evidence" value="ECO:0007669"/>
    <property type="project" value="InterPro"/>
</dbReference>
<dbReference type="NCBIfam" id="TIGR00797">
    <property type="entry name" value="matE"/>
    <property type="match status" value="1"/>
</dbReference>
<dbReference type="RefSeq" id="WP_006883516.1">
    <property type="nucleotide sequence ID" value="NZ_AOIU01000023.1"/>
</dbReference>
<keyword evidence="10" id="KW-1185">Reference proteome</keyword>
<keyword evidence="2" id="KW-0813">Transport</keyword>
<dbReference type="Proteomes" id="UP000011626">
    <property type="component" value="Unassembled WGS sequence"/>
</dbReference>
<dbReference type="STRING" id="797114.C475_09204"/>
<dbReference type="Pfam" id="PF01554">
    <property type="entry name" value="MatE"/>
    <property type="match status" value="2"/>
</dbReference>
<evidence type="ECO:0000256" key="4">
    <source>
        <dbReference type="ARBA" id="ARBA00022692"/>
    </source>
</evidence>
<feature type="region of interest" description="Disordered" evidence="7">
    <location>
        <begin position="472"/>
        <end position="491"/>
    </location>
</feature>
<feature type="transmembrane region" description="Helical" evidence="8">
    <location>
        <begin position="189"/>
        <end position="211"/>
    </location>
</feature>
<dbReference type="GO" id="GO:0015297">
    <property type="term" value="F:antiporter activity"/>
    <property type="evidence" value="ECO:0007669"/>
    <property type="project" value="InterPro"/>
</dbReference>
<dbReference type="InterPro" id="IPR052031">
    <property type="entry name" value="Membrane_Transporter-Flippase"/>
</dbReference>
<dbReference type="PANTHER" id="PTHR43549:SF2">
    <property type="entry name" value="MULTIDRUG RESISTANCE PROTEIN NORM-RELATED"/>
    <property type="match status" value="1"/>
</dbReference>
<evidence type="ECO:0000256" key="2">
    <source>
        <dbReference type="ARBA" id="ARBA00022448"/>
    </source>
</evidence>
<evidence type="ECO:0000256" key="8">
    <source>
        <dbReference type="SAM" id="Phobius"/>
    </source>
</evidence>
<gene>
    <name evidence="9" type="ORF">C475_09204</name>
</gene>
<dbReference type="GO" id="GO:0005886">
    <property type="term" value="C:plasma membrane"/>
    <property type="evidence" value="ECO:0007669"/>
    <property type="project" value="UniProtKB-SubCell"/>
</dbReference>
<dbReference type="PANTHER" id="PTHR43549">
    <property type="entry name" value="MULTIDRUG RESISTANCE PROTEIN YPNP-RELATED"/>
    <property type="match status" value="1"/>
</dbReference>
<feature type="transmembrane region" description="Helical" evidence="8">
    <location>
        <begin position="346"/>
        <end position="369"/>
    </location>
</feature>
<feature type="transmembrane region" description="Helical" evidence="8">
    <location>
        <begin position="119"/>
        <end position="137"/>
    </location>
</feature>
<sequence>MADSGLDRLVAGVRRRVNMVFKDREEFDLTSGDIPRPLFYLSLPIVITNLLQTAYNLVDTIWLGQYSETALAAIGMAFPLVFFLISLGLGISIAGSILVAQNIGAGDEDQAEFAASQTVTFAIIASLLLGAFGYLNVGTLLDLIGGPENVVAGATGYLQIISLGMIFMFAFFVFMSLMRGYGDTITPMLVMFVTVVVNMVLDPFLIFGWWVFPELGINGAAYATIFSRALATVIGMAIMFRGNRGVQIHLSDMWPDLGYLRKIVRVGVPASIENTGNSIAVVIMLTIVTPFGETVIAAYTVGVRMFSVIFLPAIAVGRGVETMVGQNIGAREQDRAGRATNFAAKAMFGVLAAVGVLTWLGAPNIVAIFSDDPEVVEIGRLFLRYVAPTFGFTGIFHSYKGGFRGAGKTLTAAAISITMLGLVRLPVAYFASGEMGYEGIWLAFAVSNVAGAAIAYAWYRLGTWRDASLTDSPGMAPAPDADPDAEPATDD</sequence>
<name>M0CUR6_9EURY</name>
<feature type="transmembrane region" description="Helical" evidence="8">
    <location>
        <begin position="305"/>
        <end position="325"/>
    </location>
</feature>
<evidence type="ECO:0000256" key="5">
    <source>
        <dbReference type="ARBA" id="ARBA00022989"/>
    </source>
</evidence>
<feature type="transmembrane region" description="Helical" evidence="8">
    <location>
        <begin position="439"/>
        <end position="459"/>
    </location>
</feature>
<dbReference type="PIRSF" id="PIRSF006603">
    <property type="entry name" value="DinF"/>
    <property type="match status" value="1"/>
</dbReference>
<keyword evidence="6 8" id="KW-0472">Membrane</keyword>
<evidence type="ECO:0000256" key="7">
    <source>
        <dbReference type="SAM" id="MobiDB-lite"/>
    </source>
</evidence>
<organism evidence="9 10">
    <name type="scientific">Halosimplex carlsbadense 2-9-1</name>
    <dbReference type="NCBI Taxonomy" id="797114"/>
    <lineage>
        <taxon>Archaea</taxon>
        <taxon>Methanobacteriati</taxon>
        <taxon>Methanobacteriota</taxon>
        <taxon>Stenosarchaea group</taxon>
        <taxon>Halobacteria</taxon>
        <taxon>Halobacteriales</taxon>
        <taxon>Haloarculaceae</taxon>
        <taxon>Halosimplex</taxon>
    </lineage>
</organism>
<comment type="subcellular location">
    <subcellularLocation>
        <location evidence="1">Cell membrane</location>
        <topology evidence="1">Multi-pass membrane protein</topology>
    </subcellularLocation>
</comment>
<feature type="transmembrane region" description="Helical" evidence="8">
    <location>
        <begin position="381"/>
        <end position="399"/>
    </location>
</feature>
<feature type="transmembrane region" description="Helical" evidence="8">
    <location>
        <begin position="157"/>
        <end position="177"/>
    </location>
</feature>
<dbReference type="AlphaFoldDB" id="M0CUR6"/>
<dbReference type="EMBL" id="AOIU01000023">
    <property type="protein sequence ID" value="ELZ25624.1"/>
    <property type="molecule type" value="Genomic_DNA"/>
</dbReference>
<feature type="transmembrane region" description="Helical" evidence="8">
    <location>
        <begin position="217"/>
        <end position="240"/>
    </location>
</feature>
<evidence type="ECO:0000256" key="3">
    <source>
        <dbReference type="ARBA" id="ARBA00022475"/>
    </source>
</evidence>
<feature type="transmembrane region" description="Helical" evidence="8">
    <location>
        <begin position="70"/>
        <end position="99"/>
    </location>
</feature>